<sequence>SYSATLEWTAPAGDWELYLSTEGVTRYILRYSTEAPIETYEDFLNATEYSQNWFPQPRKSTERHDVDGLDSDTTYYFVMESQNQHALRSERSFNASTTTLPSTLPPLNPFIEAVYQSSITVSWGGVAPDSYLLEASTGQFPNKFAGNKSSATPDSELLTLTVTELLSNTTYYLWAGALWFGTTDYALTTPASTSTLAVPVEEARALEVFLTSATIRWNALPPFPQHETAEGYLLEASTAP</sequence>
<dbReference type="Gene3D" id="2.60.40.10">
    <property type="entry name" value="Immunoglobulins"/>
    <property type="match status" value="1"/>
</dbReference>
<name>X0XK52_9ZZZZ</name>
<evidence type="ECO:0000313" key="2">
    <source>
        <dbReference type="EMBL" id="GAG37008.1"/>
    </source>
</evidence>
<feature type="non-terminal residue" evidence="2">
    <location>
        <position position="1"/>
    </location>
</feature>
<dbReference type="EMBL" id="BARS01049813">
    <property type="protein sequence ID" value="GAG37008.1"/>
    <property type="molecule type" value="Genomic_DNA"/>
</dbReference>
<feature type="non-terminal residue" evidence="2">
    <location>
        <position position="240"/>
    </location>
</feature>
<dbReference type="AlphaFoldDB" id="X0XK52"/>
<reference evidence="2" key="1">
    <citation type="journal article" date="2014" name="Front. Microbiol.">
        <title>High frequency of phylogenetically diverse reductive dehalogenase-homologous genes in deep subseafloor sedimentary metagenomes.</title>
        <authorList>
            <person name="Kawai M."/>
            <person name="Futagami T."/>
            <person name="Toyoda A."/>
            <person name="Takaki Y."/>
            <person name="Nishi S."/>
            <person name="Hori S."/>
            <person name="Arai W."/>
            <person name="Tsubouchi T."/>
            <person name="Morono Y."/>
            <person name="Uchiyama I."/>
            <person name="Ito T."/>
            <person name="Fujiyama A."/>
            <person name="Inagaki F."/>
            <person name="Takami H."/>
        </authorList>
    </citation>
    <scope>NUCLEOTIDE SEQUENCE</scope>
    <source>
        <strain evidence="2">Expedition CK06-06</strain>
    </source>
</reference>
<organism evidence="2">
    <name type="scientific">marine sediment metagenome</name>
    <dbReference type="NCBI Taxonomy" id="412755"/>
    <lineage>
        <taxon>unclassified sequences</taxon>
        <taxon>metagenomes</taxon>
        <taxon>ecological metagenomes</taxon>
    </lineage>
</organism>
<dbReference type="PROSITE" id="PS50853">
    <property type="entry name" value="FN3"/>
    <property type="match status" value="1"/>
</dbReference>
<evidence type="ECO:0000259" key="1">
    <source>
        <dbReference type="PROSITE" id="PS50853"/>
    </source>
</evidence>
<dbReference type="InterPro" id="IPR013783">
    <property type="entry name" value="Ig-like_fold"/>
</dbReference>
<dbReference type="SUPFAM" id="SSF49265">
    <property type="entry name" value="Fibronectin type III"/>
    <property type="match status" value="1"/>
</dbReference>
<dbReference type="InterPro" id="IPR003961">
    <property type="entry name" value="FN3_dom"/>
</dbReference>
<dbReference type="InterPro" id="IPR036116">
    <property type="entry name" value="FN3_sf"/>
</dbReference>
<gene>
    <name evidence="2" type="ORF">S01H1_74451</name>
</gene>
<protein>
    <recommendedName>
        <fullName evidence="1">Fibronectin type-III domain-containing protein</fullName>
    </recommendedName>
</protein>
<comment type="caution">
    <text evidence="2">The sequence shown here is derived from an EMBL/GenBank/DDBJ whole genome shotgun (WGS) entry which is preliminary data.</text>
</comment>
<feature type="domain" description="Fibronectin type-III" evidence="1">
    <location>
        <begin position="1"/>
        <end position="102"/>
    </location>
</feature>
<accession>X0XK52</accession>
<proteinExistence type="predicted"/>